<protein>
    <recommendedName>
        <fullName evidence="1">Sm domain-containing protein</fullName>
    </recommendedName>
</protein>
<evidence type="ECO:0000259" key="1">
    <source>
        <dbReference type="PROSITE" id="PS52002"/>
    </source>
</evidence>
<name>A0A813SD27_9BILA</name>
<dbReference type="Gene3D" id="2.30.30.100">
    <property type="match status" value="1"/>
</dbReference>
<gene>
    <name evidence="2" type="ORF">OXX778_LOCUS6354</name>
</gene>
<dbReference type="PANTHER" id="PTHR14679:SF1">
    <property type="entry name" value="GEM-ASSOCIATED PROTEIN 7"/>
    <property type="match status" value="1"/>
</dbReference>
<dbReference type="Proteomes" id="UP000663879">
    <property type="component" value="Unassembled WGS sequence"/>
</dbReference>
<dbReference type="GO" id="GO:0003723">
    <property type="term" value="F:RNA binding"/>
    <property type="evidence" value="ECO:0007669"/>
    <property type="project" value="InterPro"/>
</dbReference>
<dbReference type="GO" id="GO:0000387">
    <property type="term" value="P:spliceosomal snRNP assembly"/>
    <property type="evidence" value="ECO:0007669"/>
    <property type="project" value="TreeGrafter"/>
</dbReference>
<keyword evidence="3" id="KW-1185">Reference proteome</keyword>
<feature type="domain" description="Sm" evidence="1">
    <location>
        <begin position="16"/>
        <end position="83"/>
    </location>
</feature>
<sequence length="83" mass="9725">MELEKQQLIRFELREKFLRMFKNLENKPIELATFQGANVTGNFRSIDYDISNMHLNNLQTPIGVVPEALVRTSDIVYYTFSLN</sequence>
<dbReference type="PROSITE" id="PS52002">
    <property type="entry name" value="SM"/>
    <property type="match status" value="1"/>
</dbReference>
<dbReference type="GO" id="GO:0034719">
    <property type="term" value="C:SMN-Sm protein complex"/>
    <property type="evidence" value="ECO:0007669"/>
    <property type="project" value="InterPro"/>
</dbReference>
<dbReference type="Pfam" id="PF11095">
    <property type="entry name" value="Gemin7"/>
    <property type="match status" value="1"/>
</dbReference>
<proteinExistence type="predicted"/>
<dbReference type="OrthoDB" id="70763at2759"/>
<evidence type="ECO:0000313" key="3">
    <source>
        <dbReference type="Proteomes" id="UP000663879"/>
    </source>
</evidence>
<dbReference type="EMBL" id="CAJNOC010000746">
    <property type="protein sequence ID" value="CAF0798767.1"/>
    <property type="molecule type" value="Genomic_DNA"/>
</dbReference>
<evidence type="ECO:0000313" key="2">
    <source>
        <dbReference type="EMBL" id="CAF0798767.1"/>
    </source>
</evidence>
<dbReference type="AlphaFoldDB" id="A0A813SD27"/>
<organism evidence="2 3">
    <name type="scientific">Brachionus calyciflorus</name>
    <dbReference type="NCBI Taxonomy" id="104777"/>
    <lineage>
        <taxon>Eukaryota</taxon>
        <taxon>Metazoa</taxon>
        <taxon>Spiralia</taxon>
        <taxon>Gnathifera</taxon>
        <taxon>Rotifera</taxon>
        <taxon>Eurotatoria</taxon>
        <taxon>Monogononta</taxon>
        <taxon>Pseudotrocha</taxon>
        <taxon>Ploima</taxon>
        <taxon>Brachionidae</taxon>
        <taxon>Brachionus</taxon>
    </lineage>
</organism>
<dbReference type="InterPro" id="IPR047575">
    <property type="entry name" value="Sm"/>
</dbReference>
<dbReference type="PANTHER" id="PTHR14679">
    <property type="entry name" value="GEM-ASSOCIATED PROTEIN 7"/>
    <property type="match status" value="1"/>
</dbReference>
<comment type="caution">
    <text evidence="2">The sequence shown here is derived from an EMBL/GenBank/DDBJ whole genome shotgun (WGS) entry which is preliminary data.</text>
</comment>
<accession>A0A813SD27</accession>
<dbReference type="InterPro" id="IPR020338">
    <property type="entry name" value="SMN_gemin7"/>
</dbReference>
<reference evidence="2" key="1">
    <citation type="submission" date="2021-02" db="EMBL/GenBank/DDBJ databases">
        <authorList>
            <person name="Nowell W R."/>
        </authorList>
    </citation>
    <scope>NUCLEOTIDE SEQUENCE</scope>
    <source>
        <strain evidence="2">Ploen Becks lab</strain>
    </source>
</reference>